<proteinExistence type="predicted"/>
<keyword evidence="2" id="KW-1185">Reference proteome</keyword>
<sequence length="83" mass="9166">QIGKVVKIWGRMKLKEVLAQGCIHARTTARSDHLFPLLTGPVQMLHMLSVGQSLQRLLSASRLAVHSNRCGREGAVLPYSPYS</sequence>
<dbReference type="EMBL" id="JAHRIQ010015342">
    <property type="protein sequence ID" value="MEQ2226490.1"/>
    <property type="molecule type" value="Genomic_DNA"/>
</dbReference>
<gene>
    <name evidence="1" type="ORF">ILYODFUR_027989</name>
</gene>
<dbReference type="Proteomes" id="UP001482620">
    <property type="component" value="Unassembled WGS sequence"/>
</dbReference>
<organism evidence="1 2">
    <name type="scientific">Ilyodon furcidens</name>
    <name type="common">goldbreast splitfin</name>
    <dbReference type="NCBI Taxonomy" id="33524"/>
    <lineage>
        <taxon>Eukaryota</taxon>
        <taxon>Metazoa</taxon>
        <taxon>Chordata</taxon>
        <taxon>Craniata</taxon>
        <taxon>Vertebrata</taxon>
        <taxon>Euteleostomi</taxon>
        <taxon>Actinopterygii</taxon>
        <taxon>Neopterygii</taxon>
        <taxon>Teleostei</taxon>
        <taxon>Neoteleostei</taxon>
        <taxon>Acanthomorphata</taxon>
        <taxon>Ovalentaria</taxon>
        <taxon>Atherinomorphae</taxon>
        <taxon>Cyprinodontiformes</taxon>
        <taxon>Goodeidae</taxon>
        <taxon>Ilyodon</taxon>
    </lineage>
</organism>
<comment type="caution">
    <text evidence="1">The sequence shown here is derived from an EMBL/GenBank/DDBJ whole genome shotgun (WGS) entry which is preliminary data.</text>
</comment>
<evidence type="ECO:0000313" key="1">
    <source>
        <dbReference type="EMBL" id="MEQ2226490.1"/>
    </source>
</evidence>
<name>A0ABV0T293_9TELE</name>
<feature type="non-terminal residue" evidence="1">
    <location>
        <position position="1"/>
    </location>
</feature>
<reference evidence="1 2" key="1">
    <citation type="submission" date="2021-06" db="EMBL/GenBank/DDBJ databases">
        <authorList>
            <person name="Palmer J.M."/>
        </authorList>
    </citation>
    <scope>NUCLEOTIDE SEQUENCE [LARGE SCALE GENOMIC DNA]</scope>
    <source>
        <strain evidence="2">if_2019</strain>
        <tissue evidence="1">Muscle</tissue>
    </source>
</reference>
<accession>A0ABV0T293</accession>
<evidence type="ECO:0000313" key="2">
    <source>
        <dbReference type="Proteomes" id="UP001482620"/>
    </source>
</evidence>
<protein>
    <submittedName>
        <fullName evidence="1">Uncharacterized protein</fullName>
    </submittedName>
</protein>